<gene>
    <name evidence="2" type="ORF">SOIL9_80210</name>
</gene>
<proteinExistence type="predicted"/>
<evidence type="ECO:0000313" key="3">
    <source>
        <dbReference type="Proteomes" id="UP000464178"/>
    </source>
</evidence>
<dbReference type="EMBL" id="LR593886">
    <property type="protein sequence ID" value="VTS00924.1"/>
    <property type="molecule type" value="Genomic_DNA"/>
</dbReference>
<organism evidence="2 3">
    <name type="scientific">Gemmata massiliana</name>
    <dbReference type="NCBI Taxonomy" id="1210884"/>
    <lineage>
        <taxon>Bacteria</taxon>
        <taxon>Pseudomonadati</taxon>
        <taxon>Planctomycetota</taxon>
        <taxon>Planctomycetia</taxon>
        <taxon>Gemmatales</taxon>
        <taxon>Gemmataceae</taxon>
        <taxon>Gemmata</taxon>
    </lineage>
</organism>
<evidence type="ECO:0000313" key="2">
    <source>
        <dbReference type="EMBL" id="VTS00924.1"/>
    </source>
</evidence>
<dbReference type="Proteomes" id="UP000464178">
    <property type="component" value="Chromosome"/>
</dbReference>
<dbReference type="AlphaFoldDB" id="A0A6P2DHZ7"/>
<keyword evidence="3" id="KW-1185">Reference proteome</keyword>
<name>A0A6P2DHZ7_9BACT</name>
<feature type="repeat" description="TPR" evidence="1">
    <location>
        <begin position="196"/>
        <end position="229"/>
    </location>
</feature>
<dbReference type="InterPro" id="IPR019734">
    <property type="entry name" value="TPR_rpt"/>
</dbReference>
<protein>
    <submittedName>
        <fullName evidence="2">Tetratricopeptide repeat protein:: TPR_16</fullName>
    </submittedName>
</protein>
<accession>A0A6P2DHZ7</accession>
<sequence length="339" mass="36073">MMRFFVVACAVLGLSELAPVRAQFVIGAIHGPGYSFGGGYSYRSGFGFSFGGSHGRASGFGGGFVSRAVFYPPLAPIVPLGPVGFGGPAYWNSWGYAPPTIIVTPPPVIIGGNFDTPDPDAAANNVPPPRNDAVVFPRGAKETDFIVISPKKGTTVPEAPRVPPPPLPPPVGAFDPFKPVTKVAVEQPEADPKKEAARLVKLARAAFALGDYGRAAEHFERAITADPSDARTYFLHAQARFATGQFAEAVTQIRDGLTRDTKWPTAAFAPAEMYDGRADRFTAHLAALKKAVADNPGQATLEFLLGYELWFSGEKAEAEKLFRAAEKRLAAPGPISLFK</sequence>
<reference evidence="2 3" key="1">
    <citation type="submission" date="2019-05" db="EMBL/GenBank/DDBJ databases">
        <authorList>
            <consortium name="Science for Life Laboratories"/>
        </authorList>
    </citation>
    <scope>NUCLEOTIDE SEQUENCE [LARGE SCALE GENOMIC DNA]</scope>
    <source>
        <strain evidence="2">Soil9</strain>
    </source>
</reference>
<dbReference type="RefSeq" id="WP_162672310.1">
    <property type="nucleotide sequence ID" value="NZ_LR593886.1"/>
</dbReference>
<dbReference type="Gene3D" id="1.25.40.10">
    <property type="entry name" value="Tetratricopeptide repeat domain"/>
    <property type="match status" value="1"/>
</dbReference>
<dbReference type="SUPFAM" id="SSF48452">
    <property type="entry name" value="TPR-like"/>
    <property type="match status" value="1"/>
</dbReference>
<dbReference type="InterPro" id="IPR011990">
    <property type="entry name" value="TPR-like_helical_dom_sf"/>
</dbReference>
<keyword evidence="1" id="KW-0802">TPR repeat</keyword>
<dbReference type="PROSITE" id="PS50005">
    <property type="entry name" value="TPR"/>
    <property type="match status" value="1"/>
</dbReference>
<dbReference type="Pfam" id="PF13432">
    <property type="entry name" value="TPR_16"/>
    <property type="match status" value="1"/>
</dbReference>
<evidence type="ECO:0000256" key="1">
    <source>
        <dbReference type="PROSITE-ProRule" id="PRU00339"/>
    </source>
</evidence>
<dbReference type="KEGG" id="gms:SOIL9_80210"/>
<dbReference type="SMART" id="SM00028">
    <property type="entry name" value="TPR"/>
    <property type="match status" value="3"/>
</dbReference>